<evidence type="ECO:0000256" key="3">
    <source>
        <dbReference type="ARBA" id="ARBA00022989"/>
    </source>
</evidence>
<evidence type="ECO:0000256" key="1">
    <source>
        <dbReference type="ARBA" id="ARBA00004141"/>
    </source>
</evidence>
<accession>A0AAN7NSK7</accession>
<keyword evidence="4 6" id="KW-0472">Membrane</keyword>
<feature type="chain" id="PRO_5042836028" description="Reverse transcriptase domain-containing protein" evidence="7">
    <location>
        <begin position="24"/>
        <end position="504"/>
    </location>
</feature>
<organism evidence="8 9">
    <name type="scientific">Mycteria americana</name>
    <name type="common">Wood stork</name>
    <dbReference type="NCBI Taxonomy" id="33587"/>
    <lineage>
        <taxon>Eukaryota</taxon>
        <taxon>Metazoa</taxon>
        <taxon>Chordata</taxon>
        <taxon>Craniata</taxon>
        <taxon>Vertebrata</taxon>
        <taxon>Euteleostomi</taxon>
        <taxon>Archelosauria</taxon>
        <taxon>Archosauria</taxon>
        <taxon>Dinosauria</taxon>
        <taxon>Saurischia</taxon>
        <taxon>Theropoda</taxon>
        <taxon>Coelurosauria</taxon>
        <taxon>Aves</taxon>
        <taxon>Neognathae</taxon>
        <taxon>Neoaves</taxon>
        <taxon>Aequornithes</taxon>
        <taxon>Ciconiiformes</taxon>
        <taxon>Ciconiidae</taxon>
        <taxon>Mycteria</taxon>
    </lineage>
</organism>
<dbReference type="InterPro" id="IPR008952">
    <property type="entry name" value="Tetraspanin_EC2_sf"/>
</dbReference>
<evidence type="ECO:0000256" key="4">
    <source>
        <dbReference type="ARBA" id="ARBA00023136"/>
    </source>
</evidence>
<evidence type="ECO:0000313" key="8">
    <source>
        <dbReference type="EMBL" id="KAK4832663.1"/>
    </source>
</evidence>
<gene>
    <name evidence="8" type="ORF">QYF61_024782</name>
</gene>
<evidence type="ECO:0000256" key="5">
    <source>
        <dbReference type="SAM" id="MobiDB-lite"/>
    </source>
</evidence>
<evidence type="ECO:0000256" key="6">
    <source>
        <dbReference type="SAM" id="Phobius"/>
    </source>
</evidence>
<dbReference type="Proteomes" id="UP001333110">
    <property type="component" value="Unassembled WGS sequence"/>
</dbReference>
<evidence type="ECO:0000256" key="7">
    <source>
        <dbReference type="SAM" id="SignalP"/>
    </source>
</evidence>
<name>A0AAN7NSK7_MYCAM</name>
<dbReference type="AlphaFoldDB" id="A0AAN7NSK7"/>
<dbReference type="Pfam" id="PF00335">
    <property type="entry name" value="Tetraspanin"/>
    <property type="match status" value="2"/>
</dbReference>
<dbReference type="InterPro" id="IPR018499">
    <property type="entry name" value="Tetraspanin/Peripherin"/>
</dbReference>
<dbReference type="GO" id="GO:0016020">
    <property type="term" value="C:membrane"/>
    <property type="evidence" value="ECO:0007669"/>
    <property type="project" value="UniProtKB-SubCell"/>
</dbReference>
<feature type="signal peptide" evidence="7">
    <location>
        <begin position="1"/>
        <end position="23"/>
    </location>
</feature>
<comment type="caution">
    <text evidence="8">The sequence shown here is derived from an EMBL/GenBank/DDBJ whole genome shotgun (WGS) entry which is preliminary data.</text>
</comment>
<keyword evidence="7" id="KW-0732">Signal</keyword>
<feature type="transmembrane region" description="Helical" evidence="6">
    <location>
        <begin position="470"/>
        <end position="496"/>
    </location>
</feature>
<keyword evidence="9" id="KW-1185">Reference proteome</keyword>
<feature type="compositionally biased region" description="Polar residues" evidence="5">
    <location>
        <begin position="58"/>
        <end position="82"/>
    </location>
</feature>
<dbReference type="EMBL" id="JAUNZN010000001">
    <property type="protein sequence ID" value="KAK4832663.1"/>
    <property type="molecule type" value="Genomic_DNA"/>
</dbReference>
<evidence type="ECO:0000256" key="2">
    <source>
        <dbReference type="ARBA" id="ARBA00022692"/>
    </source>
</evidence>
<dbReference type="Gene3D" id="1.10.1450.10">
    <property type="entry name" value="Tetraspanin"/>
    <property type="match status" value="1"/>
</dbReference>
<evidence type="ECO:0000313" key="9">
    <source>
        <dbReference type="Proteomes" id="UP001333110"/>
    </source>
</evidence>
<comment type="subcellular location">
    <subcellularLocation>
        <location evidence="1">Membrane</location>
        <topology evidence="1">Multi-pass membrane protein</topology>
    </subcellularLocation>
</comment>
<dbReference type="SUPFAM" id="SSF48652">
    <property type="entry name" value="Tetraspanin"/>
    <property type="match status" value="1"/>
</dbReference>
<protein>
    <recommendedName>
        <fullName evidence="10">Reverse transcriptase domain-containing protein</fullName>
    </recommendedName>
</protein>
<evidence type="ECO:0008006" key="10">
    <source>
        <dbReference type="Google" id="ProtNLM"/>
    </source>
</evidence>
<reference evidence="8 9" key="1">
    <citation type="journal article" date="2023" name="J. Hered.">
        <title>Chromosome-level genome of the wood stork (Mycteria americana) provides insight into avian chromosome evolution.</title>
        <authorList>
            <person name="Flamio R. Jr."/>
            <person name="Ramstad K.M."/>
        </authorList>
    </citation>
    <scope>NUCLEOTIDE SEQUENCE [LARGE SCALE GENOMIC DNA]</scope>
    <source>
        <strain evidence="8">JAX WOST 10</strain>
    </source>
</reference>
<keyword evidence="3 6" id="KW-1133">Transmembrane helix</keyword>
<feature type="region of interest" description="Disordered" evidence="5">
    <location>
        <begin position="49"/>
        <end position="82"/>
    </location>
</feature>
<keyword evidence="2 6" id="KW-0812">Transmembrane</keyword>
<dbReference type="PANTHER" id="PTHR33332">
    <property type="entry name" value="REVERSE TRANSCRIPTASE DOMAIN-CONTAINING PROTEIN"/>
    <property type="match status" value="1"/>
</dbReference>
<proteinExistence type="predicted"/>
<sequence>MLKLYAMFLSLVFLAELVAGISGFVFRHEIKDTFLRTYTEAIQNYNKNDERSHAVDNVQESQGTGHEQMPQHGQTSWRCQPQGTKSTNWVENWVKNWLDGRAQRVVVNGVYSRWRLVTSGVPQGSVLGPVLFNTFIDDLDEGIECTLSKFAGDTKLGRSVDLLEGRQALQRDLDRLDRWAEANCMRFNKATCWVLHLGHSNPMQRYRLGEEWLESCPVEKDLGVLVDSHLNMSQQCAQAAKKANGILACIKNSVASRTRELIVPLYSALVRPHLEYCVQFWAPRYKRDMEVLERVQRRATKLVKGLEQKSDEERLRELGLFSLEKRRLRGDLIALYNCLKGGCREVGVGLFSQVTSDRMRGKGLKLRQGRFRLDIRKFYFTERVVKHWNRLPREVVESPSLELSCCGIQSYTNWSTSPYFFKHGIPTSCCMNSSDCNTQDLRNMTVAATKVNQKGCYDLVTSFMETNMGIIAGVAFGIAFSQLIGMLLACCLSRFITANQYEMV</sequence>